<accession>A0A1X0NZY0</accession>
<sequence>MTTMFVQLRRVVYLLVLLQCCACVVHADDDAEKKSAVNFLKGWIEGAEKHLGEGRSYQDLWDTTVVTCAKKADEAKKVAEKTIKLVDGIVAEEKNHPGGFFKPSVSEELANLVENASREVEENSRVFREAMDTVEKARKLVLWSSGAMQNMQDMLETQNNSRVYYTGVLKGIPEDNRTEEQELLIERSERIYNEINGVYQHLLVISKRSIACSRETNQRVMETKNKMHKAVKLFEGMKEKFDMRTGDVEGNVREYDEAVRESLKDDLKKEPAHEETSKDIVGRASESTIGGASPLATKNRTVDTTDLKEKLEEEKKKEEERLEQKKKEEEQEVKKRIEERKMAAERRRKEEERQKQAAAAAAAAEAQRVKEEEERKEREKQAQKVREEKAKRDAEEKARLEAERKAREEEAKKKKKDGSSSPALVHSSLILLVLSVLGCTLVC</sequence>
<dbReference type="Proteomes" id="UP000192257">
    <property type="component" value="Unassembled WGS sequence"/>
</dbReference>
<feature type="compositionally biased region" description="Basic and acidic residues" evidence="1">
    <location>
        <begin position="367"/>
        <end position="412"/>
    </location>
</feature>
<organism evidence="3 4">
    <name type="scientific">Trypanosoma theileri</name>
    <dbReference type="NCBI Taxonomy" id="67003"/>
    <lineage>
        <taxon>Eukaryota</taxon>
        <taxon>Discoba</taxon>
        <taxon>Euglenozoa</taxon>
        <taxon>Kinetoplastea</taxon>
        <taxon>Metakinetoplastina</taxon>
        <taxon>Trypanosomatida</taxon>
        <taxon>Trypanosomatidae</taxon>
        <taxon>Trypanosoma</taxon>
    </lineage>
</organism>
<gene>
    <name evidence="3" type="ORF">TM35_000093040</name>
</gene>
<evidence type="ECO:0000313" key="3">
    <source>
        <dbReference type="EMBL" id="ORC90254.1"/>
    </source>
</evidence>
<name>A0A1X0NZY0_9TRYP</name>
<dbReference type="EMBL" id="NBCO01000009">
    <property type="protein sequence ID" value="ORC90254.1"/>
    <property type="molecule type" value="Genomic_DNA"/>
</dbReference>
<dbReference type="AlphaFoldDB" id="A0A1X0NZY0"/>
<keyword evidence="2" id="KW-0732">Signal</keyword>
<keyword evidence="4" id="KW-1185">Reference proteome</keyword>
<feature type="compositionally biased region" description="Polar residues" evidence="1">
    <location>
        <begin position="285"/>
        <end position="299"/>
    </location>
</feature>
<evidence type="ECO:0000313" key="4">
    <source>
        <dbReference type="Proteomes" id="UP000192257"/>
    </source>
</evidence>
<comment type="caution">
    <text evidence="3">The sequence shown here is derived from an EMBL/GenBank/DDBJ whole genome shotgun (WGS) entry which is preliminary data.</text>
</comment>
<feature type="compositionally biased region" description="Low complexity" evidence="1">
    <location>
        <begin position="356"/>
        <end position="366"/>
    </location>
</feature>
<feature type="compositionally biased region" description="Basic and acidic residues" evidence="1">
    <location>
        <begin position="300"/>
        <end position="355"/>
    </location>
</feature>
<feature type="signal peptide" evidence="2">
    <location>
        <begin position="1"/>
        <end position="27"/>
    </location>
</feature>
<evidence type="ECO:0000256" key="1">
    <source>
        <dbReference type="SAM" id="MobiDB-lite"/>
    </source>
</evidence>
<reference evidence="3 4" key="1">
    <citation type="submission" date="2017-03" db="EMBL/GenBank/DDBJ databases">
        <title>An alternative strategy for trypanosome survival in the mammalian bloodstream revealed through genome and transcriptome analysis of the ubiquitous bovine parasite Trypanosoma (Megatrypanum) theileri.</title>
        <authorList>
            <person name="Kelly S."/>
            <person name="Ivens A."/>
            <person name="Mott A."/>
            <person name="O'Neill E."/>
            <person name="Emms D."/>
            <person name="Macleod O."/>
            <person name="Voorheis P."/>
            <person name="Matthews J."/>
            <person name="Matthews K."/>
            <person name="Carrington M."/>
        </authorList>
    </citation>
    <scope>NUCLEOTIDE SEQUENCE [LARGE SCALE GENOMIC DNA]</scope>
    <source>
        <strain evidence="3">Edinburgh</strain>
    </source>
</reference>
<proteinExistence type="predicted"/>
<dbReference type="GeneID" id="39984323"/>
<feature type="chain" id="PRO_5012145597" description="Transglutaminase" evidence="2">
    <location>
        <begin position="28"/>
        <end position="443"/>
    </location>
</feature>
<evidence type="ECO:0008006" key="5">
    <source>
        <dbReference type="Google" id="ProtNLM"/>
    </source>
</evidence>
<dbReference type="STRING" id="67003.A0A1X0NZY0"/>
<feature type="compositionally biased region" description="Basic and acidic residues" evidence="1">
    <location>
        <begin position="262"/>
        <end position="281"/>
    </location>
</feature>
<feature type="region of interest" description="Disordered" evidence="1">
    <location>
        <begin position="262"/>
        <end position="424"/>
    </location>
</feature>
<evidence type="ECO:0000256" key="2">
    <source>
        <dbReference type="SAM" id="SignalP"/>
    </source>
</evidence>
<protein>
    <recommendedName>
        <fullName evidence="5">Transglutaminase</fullName>
    </recommendedName>
</protein>
<dbReference type="VEuPathDB" id="TriTrypDB:TM35_000093040"/>
<dbReference type="RefSeq" id="XP_028884320.1">
    <property type="nucleotide sequence ID" value="XM_029024543.1"/>
</dbReference>